<organism evidence="1 2">
    <name type="scientific">Peronosclerospora sorghi</name>
    <dbReference type="NCBI Taxonomy" id="230839"/>
    <lineage>
        <taxon>Eukaryota</taxon>
        <taxon>Sar</taxon>
        <taxon>Stramenopiles</taxon>
        <taxon>Oomycota</taxon>
        <taxon>Peronosporomycetes</taxon>
        <taxon>Peronosporales</taxon>
        <taxon>Peronosporaceae</taxon>
        <taxon>Peronosclerospora</taxon>
    </lineage>
</organism>
<reference evidence="1 2" key="1">
    <citation type="journal article" date="2022" name="bioRxiv">
        <title>The genome of the oomycete Peronosclerospora sorghi, a cosmopolitan pathogen of maize and sorghum, is inflated with dispersed pseudogenes.</title>
        <authorList>
            <person name="Fletcher K."/>
            <person name="Martin F."/>
            <person name="Isakeit T."/>
            <person name="Cavanaugh K."/>
            <person name="Magill C."/>
            <person name="Michelmore R."/>
        </authorList>
    </citation>
    <scope>NUCLEOTIDE SEQUENCE [LARGE SCALE GENOMIC DNA]</scope>
    <source>
        <strain evidence="1">P6</strain>
    </source>
</reference>
<evidence type="ECO:0000313" key="2">
    <source>
        <dbReference type="Proteomes" id="UP001163321"/>
    </source>
</evidence>
<dbReference type="EMBL" id="CM047584">
    <property type="protein sequence ID" value="KAI9911348.1"/>
    <property type="molecule type" value="Genomic_DNA"/>
</dbReference>
<protein>
    <submittedName>
        <fullName evidence="1">Uncharacterized protein</fullName>
    </submittedName>
</protein>
<name>A0ACC0VXU6_9STRA</name>
<comment type="caution">
    <text evidence="1">The sequence shown here is derived from an EMBL/GenBank/DDBJ whole genome shotgun (WGS) entry which is preliminary data.</text>
</comment>
<gene>
    <name evidence="1" type="ORF">PsorP6_008683</name>
</gene>
<dbReference type="Proteomes" id="UP001163321">
    <property type="component" value="Chromosome 5"/>
</dbReference>
<proteinExistence type="predicted"/>
<accession>A0ACC0VXU6</accession>
<evidence type="ECO:0000313" key="1">
    <source>
        <dbReference type="EMBL" id="KAI9911348.1"/>
    </source>
</evidence>
<sequence length="148" mass="17521">MFGWFDLQISSTLASLLFKFGVERLKQPQNDEDRGEEDEDEEEGFSVVVKLSTHRGSRVNSREYLYEIEANDAIVLMWSNLSTWNAICSISLVFAVIDFSRLRMFNRVIENEICYHTSVNLDIYDMFQQRYQMDKRIYNHRKSKAVEL</sequence>
<keyword evidence="2" id="KW-1185">Reference proteome</keyword>